<gene>
    <name evidence="9" type="ORF">HNR45_000824</name>
</gene>
<keyword evidence="10" id="KW-1185">Reference proteome</keyword>
<dbReference type="GO" id="GO:0055085">
    <property type="term" value="P:transmembrane transport"/>
    <property type="evidence" value="ECO:0007669"/>
    <property type="project" value="InterPro"/>
</dbReference>
<keyword evidence="3" id="KW-1003">Cell membrane</keyword>
<evidence type="ECO:0000313" key="9">
    <source>
        <dbReference type="EMBL" id="MBB6477791.1"/>
    </source>
</evidence>
<dbReference type="InterPro" id="IPR035906">
    <property type="entry name" value="MetI-like_sf"/>
</dbReference>
<proteinExistence type="inferred from homology"/>
<dbReference type="AlphaFoldDB" id="A0A841R335"/>
<sequence>MTTEREVRYRLAPRDSGFARWWALAGVLLLLGLWEWSVRQGWISPVYLPAPSQIASALAALVQNGTLGPALAASALRWLVGVIAGGLAALLLALAGELSLTFRRLIEPYIYFFYPLPKIAILPLFVLWLGIGELPKYVLIALGVFFPVFINTMAGLVRLPRLYREVAAMYPVSRGRYLRTVALPAVLPELFAGLQLGCGTALVLVVAAEMIAAQTGIGALILHFGDLMLTAPLLACIFVLCVAGLIVQALLAQWQRYMTPWRDHR</sequence>
<feature type="transmembrane region" description="Helical" evidence="7">
    <location>
        <begin position="229"/>
        <end position="251"/>
    </location>
</feature>
<keyword evidence="4 7" id="KW-0812">Transmembrane</keyword>
<dbReference type="RefSeq" id="WP_024048443.1">
    <property type="nucleotide sequence ID" value="NZ_CABWNB010000002.1"/>
</dbReference>
<feature type="transmembrane region" description="Helical" evidence="7">
    <location>
        <begin position="75"/>
        <end position="96"/>
    </location>
</feature>
<dbReference type="Proteomes" id="UP000591941">
    <property type="component" value="Unassembled WGS sequence"/>
</dbReference>
<comment type="caution">
    <text evidence="9">The sequence shown here is derived from an EMBL/GenBank/DDBJ whole genome shotgun (WGS) entry which is preliminary data.</text>
</comment>
<keyword evidence="2 7" id="KW-0813">Transport</keyword>
<feature type="domain" description="ABC transmembrane type-1" evidence="8">
    <location>
        <begin position="67"/>
        <end position="251"/>
    </location>
</feature>
<evidence type="ECO:0000259" key="8">
    <source>
        <dbReference type="PROSITE" id="PS50928"/>
    </source>
</evidence>
<dbReference type="GO" id="GO:0005886">
    <property type="term" value="C:plasma membrane"/>
    <property type="evidence" value="ECO:0007669"/>
    <property type="project" value="UniProtKB-SubCell"/>
</dbReference>
<dbReference type="EMBL" id="JACHHI010000003">
    <property type="protein sequence ID" value="MBB6477791.1"/>
    <property type="molecule type" value="Genomic_DNA"/>
</dbReference>
<dbReference type="OrthoDB" id="9796361at2"/>
<dbReference type="InterPro" id="IPR000515">
    <property type="entry name" value="MetI-like"/>
</dbReference>
<evidence type="ECO:0000256" key="3">
    <source>
        <dbReference type="ARBA" id="ARBA00022475"/>
    </source>
</evidence>
<evidence type="ECO:0000313" key="10">
    <source>
        <dbReference type="Proteomes" id="UP000591941"/>
    </source>
</evidence>
<keyword evidence="5 7" id="KW-1133">Transmembrane helix</keyword>
<evidence type="ECO:0000256" key="2">
    <source>
        <dbReference type="ARBA" id="ARBA00022448"/>
    </source>
</evidence>
<accession>A0A841R335</accession>
<comment type="similarity">
    <text evidence="7">Belongs to the binding-protein-dependent transport system permease family.</text>
</comment>
<dbReference type="GeneID" id="93486106"/>
<evidence type="ECO:0000256" key="6">
    <source>
        <dbReference type="ARBA" id="ARBA00023136"/>
    </source>
</evidence>
<keyword evidence="6 7" id="KW-0472">Membrane</keyword>
<dbReference type="Pfam" id="PF00528">
    <property type="entry name" value="BPD_transp_1"/>
    <property type="match status" value="1"/>
</dbReference>
<dbReference type="SUPFAM" id="SSF161098">
    <property type="entry name" value="MetI-like"/>
    <property type="match status" value="1"/>
</dbReference>
<organism evidence="9 10">
    <name type="scientific">Negativicoccus succinicivorans</name>
    <dbReference type="NCBI Taxonomy" id="620903"/>
    <lineage>
        <taxon>Bacteria</taxon>
        <taxon>Bacillati</taxon>
        <taxon>Bacillota</taxon>
        <taxon>Negativicutes</taxon>
        <taxon>Veillonellales</taxon>
        <taxon>Veillonellaceae</taxon>
        <taxon>Negativicoccus</taxon>
    </lineage>
</organism>
<evidence type="ECO:0000256" key="5">
    <source>
        <dbReference type="ARBA" id="ARBA00022989"/>
    </source>
</evidence>
<feature type="transmembrane region" description="Helical" evidence="7">
    <location>
        <begin position="108"/>
        <end position="131"/>
    </location>
</feature>
<feature type="transmembrane region" description="Helical" evidence="7">
    <location>
        <begin position="137"/>
        <end position="157"/>
    </location>
</feature>
<evidence type="ECO:0000256" key="7">
    <source>
        <dbReference type="RuleBase" id="RU363032"/>
    </source>
</evidence>
<evidence type="ECO:0000256" key="1">
    <source>
        <dbReference type="ARBA" id="ARBA00004651"/>
    </source>
</evidence>
<dbReference type="GO" id="GO:0010438">
    <property type="term" value="P:cellular response to sulfur starvation"/>
    <property type="evidence" value="ECO:0007669"/>
    <property type="project" value="TreeGrafter"/>
</dbReference>
<comment type="subcellular location">
    <subcellularLocation>
        <location evidence="1 7">Cell membrane</location>
        <topology evidence="1 7">Multi-pass membrane protein</topology>
    </subcellularLocation>
</comment>
<feature type="transmembrane region" description="Helical" evidence="7">
    <location>
        <begin position="21"/>
        <end position="38"/>
    </location>
</feature>
<dbReference type="Gene3D" id="1.10.3720.10">
    <property type="entry name" value="MetI-like"/>
    <property type="match status" value="1"/>
</dbReference>
<name>A0A841R335_9FIRM</name>
<feature type="transmembrane region" description="Helical" evidence="7">
    <location>
        <begin position="202"/>
        <end position="222"/>
    </location>
</feature>
<dbReference type="PROSITE" id="PS50928">
    <property type="entry name" value="ABC_TM1"/>
    <property type="match status" value="1"/>
</dbReference>
<dbReference type="PANTHER" id="PTHR30151:SF25">
    <property type="entry name" value="TAURINE TRANSPORT SYSTEM PERMEASE PROTEIN TAUC"/>
    <property type="match status" value="1"/>
</dbReference>
<dbReference type="PANTHER" id="PTHR30151">
    <property type="entry name" value="ALKANE SULFONATE ABC TRANSPORTER-RELATED, MEMBRANE SUBUNIT"/>
    <property type="match status" value="1"/>
</dbReference>
<dbReference type="CDD" id="cd06261">
    <property type="entry name" value="TM_PBP2"/>
    <property type="match status" value="1"/>
</dbReference>
<evidence type="ECO:0000256" key="4">
    <source>
        <dbReference type="ARBA" id="ARBA00022692"/>
    </source>
</evidence>
<protein>
    <submittedName>
        <fullName evidence="9">NitT/TauT family transport system permease protein</fullName>
    </submittedName>
</protein>
<reference evidence="9 10" key="1">
    <citation type="submission" date="2020-08" db="EMBL/GenBank/DDBJ databases">
        <title>Genomic Encyclopedia of Type Strains, Phase IV (KMG-IV): sequencing the most valuable type-strain genomes for metagenomic binning, comparative biology and taxonomic classification.</title>
        <authorList>
            <person name="Goeker M."/>
        </authorList>
    </citation>
    <scope>NUCLEOTIDE SEQUENCE [LARGE SCALE GENOMIC DNA]</scope>
    <source>
        <strain evidence="9 10">DSM 21255</strain>
    </source>
</reference>